<accession>A0A942USI8</accession>
<dbReference type="AlphaFoldDB" id="A0A942USI8"/>
<proteinExistence type="predicted"/>
<dbReference type="InterPro" id="IPR015943">
    <property type="entry name" value="WD40/YVTN_repeat-like_dom_sf"/>
</dbReference>
<feature type="compositionally biased region" description="Acidic residues" evidence="2">
    <location>
        <begin position="865"/>
        <end position="876"/>
    </location>
</feature>
<dbReference type="GO" id="GO:0010411">
    <property type="term" value="P:xyloglucan metabolic process"/>
    <property type="evidence" value="ECO:0007669"/>
    <property type="project" value="TreeGrafter"/>
</dbReference>
<gene>
    <name evidence="6" type="ORF">KHA91_16000</name>
</gene>
<name>A0A942USI8_9BACI</name>
<dbReference type="CDD" id="cd15482">
    <property type="entry name" value="Sialidase_non-viral"/>
    <property type="match status" value="2"/>
</dbReference>
<dbReference type="RefSeq" id="WP_213099253.1">
    <property type="nucleotide sequence ID" value="NZ_JAGYPK010000003.1"/>
</dbReference>
<evidence type="ECO:0000313" key="6">
    <source>
        <dbReference type="EMBL" id="MBS4224223.1"/>
    </source>
</evidence>
<dbReference type="InterPro" id="IPR052025">
    <property type="entry name" value="Xyloglucanase_GH74"/>
</dbReference>
<feature type="domain" description="FIMAH" evidence="5">
    <location>
        <begin position="885"/>
        <end position="959"/>
    </location>
</feature>
<evidence type="ECO:0000259" key="5">
    <source>
        <dbReference type="Pfam" id="PF22888"/>
    </source>
</evidence>
<dbReference type="Pfam" id="PF15902">
    <property type="entry name" value="Sortilin-Vps10"/>
    <property type="match status" value="1"/>
</dbReference>
<organism evidence="6 7">
    <name type="scientific">Lederbergia citrea</name>
    <dbReference type="NCBI Taxonomy" id="2833581"/>
    <lineage>
        <taxon>Bacteria</taxon>
        <taxon>Bacillati</taxon>
        <taxon>Bacillota</taxon>
        <taxon>Bacilli</taxon>
        <taxon>Bacillales</taxon>
        <taxon>Bacillaceae</taxon>
        <taxon>Lederbergia</taxon>
    </lineage>
</organism>
<keyword evidence="1" id="KW-0677">Repeat</keyword>
<dbReference type="InterPro" id="IPR031778">
    <property type="entry name" value="Sortilin_N"/>
</dbReference>
<protein>
    <recommendedName>
        <fullName evidence="8">Sortilin N-terminal domain-containing protein</fullName>
    </recommendedName>
</protein>
<sequence>MKKKRFKITSFVLMTGLFIQLATAGATAAPAEVISVPTKEENYQKPDQWEMIEPGAGGAFMTVGAGPTGIAIAAGDLSGVYISYDDGKSWENRGQAEGITHNAHLSMVGFDTEDEKLIYVGSQYVMYKSDDKGYNFHPILSKDWNRDTRTGTFEVVRGSTEGYKDPSSSANRLYWTSMTFSKSNPNIGYAAAHSTYNTVDAMIFKTTDRGETWTPVKSFVNEGSGNSLVINADKRILKIIVDHQNPENVYFLTQDDHFTWGKPQTAIYKSTDGGITWGILNGGTDNPVTYSEIDEEMPKFDESGQRVVENGRAASYSEGSTFSEPVLQRHVMDFEIDPVDPNILYASKGVYWDSSMPGSGTYKSTDGGATWTKINDQIGLIKTKAVNNDASKTIVRCIVIGGWEGADEDSLDVANRSYPQVWESADAGEKWEKVAGATNFEYGAIMHWYDANGGFSRTVATSMADPDVYYWADYQWVYMSDDGGKSFRSAGSTVHHEDEDGKWYTTTGVSNVVSFTLKISEVDPNIIFTGNADIGLWRSLDNGRSWQHANQHGFLSDWQYYGGQAQAIALDPERPNVVWAGLGGYYEDQVLVKSEDYGKLNTWGESHSGLPKEKRSDDFQPGAVIRGLSIDRTSPKDNRTLYVVADDKVFKSVNDGADWAEVLNMRGTQPPFNYANSLSADRQAATEVDPTDGNFVYAGGADGLFRSTDAGVTWEPTGPSGLKGIQKIVVSRQNPEHVYVAAYGSNQGLYFSSDRGETWTQVLKDNYLRGFAVNPKDDRVIIAGSSNVFVSGGAPNSSGALLSVDGGNTWTQVNDGLSWPWVRDVEFNPHDPSQVFIVTPGTSYHVRAFDYHKYGLPEDPKDPEEPVDPEEPENPGEDVNPNPENLLQMVADYETSGDIKQPLTSQLRNTTEQIRHHSDKGQMKQAVKSVDDFLKKLNNKPRDISPEAKQALTDYVQSLKNLWK</sequence>
<dbReference type="PANTHER" id="PTHR43739:SF5">
    <property type="entry name" value="EXO-ALPHA-SIALIDASE"/>
    <property type="match status" value="1"/>
</dbReference>
<evidence type="ECO:0000313" key="7">
    <source>
        <dbReference type="Proteomes" id="UP000676456"/>
    </source>
</evidence>
<dbReference type="EMBL" id="JAGYPN010000003">
    <property type="protein sequence ID" value="MBS4224223.1"/>
    <property type="molecule type" value="Genomic_DNA"/>
</dbReference>
<evidence type="ECO:0000256" key="2">
    <source>
        <dbReference type="SAM" id="MobiDB-lite"/>
    </source>
</evidence>
<dbReference type="Proteomes" id="UP000676456">
    <property type="component" value="Unassembled WGS sequence"/>
</dbReference>
<dbReference type="InterPro" id="IPR054470">
    <property type="entry name" value="FIMAH_dom"/>
</dbReference>
<dbReference type="Gene3D" id="2.130.10.10">
    <property type="entry name" value="YVTN repeat-like/Quinoprotein amine dehydrogenase"/>
    <property type="match status" value="5"/>
</dbReference>
<evidence type="ECO:0000256" key="1">
    <source>
        <dbReference type="ARBA" id="ARBA00022737"/>
    </source>
</evidence>
<evidence type="ECO:0008006" key="8">
    <source>
        <dbReference type="Google" id="ProtNLM"/>
    </source>
</evidence>
<reference evidence="6 7" key="1">
    <citation type="submission" date="2021-05" db="EMBL/GenBank/DDBJ databases">
        <title>Novel Bacillus species.</title>
        <authorList>
            <person name="Liu G."/>
        </authorList>
    </citation>
    <scope>NUCLEOTIDE SEQUENCE [LARGE SCALE GENOMIC DNA]</scope>
    <source>
        <strain evidence="6 7">FJAT-49682</strain>
    </source>
</reference>
<feature type="region of interest" description="Disordered" evidence="2">
    <location>
        <begin position="854"/>
        <end position="883"/>
    </location>
</feature>
<comment type="caution">
    <text evidence="6">The sequence shown here is derived from an EMBL/GenBank/DDBJ whole genome shotgun (WGS) entry which is preliminary data.</text>
</comment>
<feature type="domain" description="Sortilin N-terminal" evidence="4">
    <location>
        <begin position="704"/>
        <end position="818"/>
    </location>
</feature>
<evidence type="ECO:0000259" key="4">
    <source>
        <dbReference type="Pfam" id="PF15902"/>
    </source>
</evidence>
<keyword evidence="3" id="KW-0732">Signal</keyword>
<dbReference type="Pfam" id="PF22888">
    <property type="entry name" value="FIMAH"/>
    <property type="match status" value="1"/>
</dbReference>
<feature type="signal peptide" evidence="3">
    <location>
        <begin position="1"/>
        <end position="28"/>
    </location>
</feature>
<feature type="chain" id="PRO_5037529534" description="Sortilin N-terminal domain-containing protein" evidence="3">
    <location>
        <begin position="29"/>
        <end position="964"/>
    </location>
</feature>
<keyword evidence="7" id="KW-1185">Reference proteome</keyword>
<dbReference type="SUPFAM" id="SSF110296">
    <property type="entry name" value="Oligoxyloglucan reducing end-specific cellobiohydrolase"/>
    <property type="match status" value="2"/>
</dbReference>
<evidence type="ECO:0000256" key="3">
    <source>
        <dbReference type="SAM" id="SignalP"/>
    </source>
</evidence>
<feature type="compositionally biased region" description="Basic and acidic residues" evidence="2">
    <location>
        <begin position="854"/>
        <end position="864"/>
    </location>
</feature>
<dbReference type="PANTHER" id="PTHR43739">
    <property type="entry name" value="XYLOGLUCANASE (EUROFUNG)"/>
    <property type="match status" value="1"/>
</dbReference>